<keyword evidence="5" id="KW-1185">Reference proteome</keyword>
<evidence type="ECO:0000259" key="2">
    <source>
        <dbReference type="Pfam" id="PF25772"/>
    </source>
</evidence>
<feature type="compositionally biased region" description="Polar residues" evidence="1">
    <location>
        <begin position="17"/>
        <end position="28"/>
    </location>
</feature>
<name>E4XCN7_OIKDI</name>
<dbReference type="Proteomes" id="UP000011014">
    <property type="component" value="Unassembled WGS sequence"/>
</dbReference>
<dbReference type="PANTHER" id="PTHR48287">
    <property type="entry name" value="ARM REPEAT SUPERFAMILY PROTEIN"/>
    <property type="match status" value="1"/>
</dbReference>
<dbReference type="EMBL" id="FN656307">
    <property type="protein sequence ID" value="CBY41180.1"/>
    <property type="molecule type" value="Genomic_DNA"/>
</dbReference>
<dbReference type="InParanoid" id="E4XCN7"/>
<protein>
    <recommendedName>
        <fullName evidence="2">RRP12 N-terminal HEAT domain-containing protein</fullName>
    </recommendedName>
</protein>
<accession>E4XCN7</accession>
<feature type="region of interest" description="Disordered" evidence="1">
    <location>
        <begin position="1"/>
        <end position="49"/>
    </location>
</feature>
<dbReference type="PANTHER" id="PTHR48287:SF1">
    <property type="entry name" value="ARM REPEAT SUPERFAMILY PROTEIN"/>
    <property type="match status" value="1"/>
</dbReference>
<evidence type="ECO:0000256" key="1">
    <source>
        <dbReference type="SAM" id="MobiDB-lite"/>
    </source>
</evidence>
<dbReference type="Pfam" id="PF25772">
    <property type="entry name" value="HEAT_RRP12_N"/>
    <property type="match status" value="1"/>
</dbReference>
<reference evidence="3" key="1">
    <citation type="journal article" date="2010" name="Science">
        <title>Plasticity of animal genome architecture unmasked by rapid evolution of a pelagic tunicate.</title>
        <authorList>
            <person name="Denoeud F."/>
            <person name="Henriet S."/>
            <person name="Mungpakdee S."/>
            <person name="Aury J.M."/>
            <person name="Da Silva C."/>
            <person name="Brinkmann H."/>
            <person name="Mikhaleva J."/>
            <person name="Olsen L.C."/>
            <person name="Jubin C."/>
            <person name="Canestro C."/>
            <person name="Bouquet J.M."/>
            <person name="Danks G."/>
            <person name="Poulain J."/>
            <person name="Campsteijn C."/>
            <person name="Adamski M."/>
            <person name="Cross I."/>
            <person name="Yadetie F."/>
            <person name="Muffato M."/>
            <person name="Louis A."/>
            <person name="Butcher S."/>
            <person name="Tsagkogeorga G."/>
            <person name="Konrad A."/>
            <person name="Singh S."/>
            <person name="Jensen M.F."/>
            <person name="Cong E.H."/>
            <person name="Eikeseth-Otteraa H."/>
            <person name="Noel B."/>
            <person name="Anthouard V."/>
            <person name="Porcel B.M."/>
            <person name="Kachouri-Lafond R."/>
            <person name="Nishino A."/>
            <person name="Ugolini M."/>
            <person name="Chourrout P."/>
            <person name="Nishida H."/>
            <person name="Aasland R."/>
            <person name="Huzurbazar S."/>
            <person name="Westhof E."/>
            <person name="Delsuc F."/>
            <person name="Lehrach H."/>
            <person name="Reinhardt R."/>
            <person name="Weissenbach J."/>
            <person name="Roy S.W."/>
            <person name="Artiguenave F."/>
            <person name="Postlethwait J.H."/>
            <person name="Manak J.R."/>
            <person name="Thompson E.M."/>
            <person name="Jaillon O."/>
            <person name="Du Pasquier L."/>
            <person name="Boudinot P."/>
            <person name="Liberles D.A."/>
            <person name="Volff J.N."/>
            <person name="Philippe H."/>
            <person name="Lenhard B."/>
            <person name="Roest Crollius H."/>
            <person name="Wincker P."/>
            <person name="Chourrout D."/>
        </authorList>
    </citation>
    <scope>NUCLEOTIDE SEQUENCE [LARGE SCALE GENOMIC DNA]</scope>
</reference>
<feature type="domain" description="RRP12 N-terminal HEAT" evidence="2">
    <location>
        <begin position="118"/>
        <end position="230"/>
    </location>
</feature>
<dbReference type="OrthoDB" id="2192888at2759"/>
<dbReference type="AlphaFoldDB" id="E4XCN7"/>
<gene>
    <name evidence="3" type="ORF">GSOID_T00007916001</name>
    <name evidence="4" type="ORF">GSOID_T00023238001</name>
</gene>
<dbReference type="EMBL" id="FN653037">
    <property type="protein sequence ID" value="CBY09362.1"/>
    <property type="molecule type" value="Genomic_DNA"/>
</dbReference>
<dbReference type="InterPro" id="IPR052087">
    <property type="entry name" value="RRP12"/>
</dbReference>
<evidence type="ECO:0000313" key="3">
    <source>
        <dbReference type="EMBL" id="CBY09362.1"/>
    </source>
</evidence>
<evidence type="ECO:0000313" key="5">
    <source>
        <dbReference type="Proteomes" id="UP000001307"/>
    </source>
</evidence>
<proteinExistence type="predicted"/>
<sequence length="251" mass="27542">MVRAGKLKSGAVKKVNRWSSSSQSNPATSKHRNSAQARKGLKKFQDGSSGATGLTADNLRILDKMTGAVPREEDDLLDELDLKSEISGASFRTFVSGVTDCTNMTFNRVKAHWEKNPEKHKEVVAVLAAITEVIREKGLKDESEAAYFAVLSTTLTQVTEEETLAAVSHLFSLNLRKVAPGVIHKSFSTLVQMFMTLLVKGYNSTALLKSLVSCLGTVLKRGTTFESWSSQDTKELWLPITTILEAKLTFT</sequence>
<dbReference type="InterPro" id="IPR057860">
    <property type="entry name" value="HEAT_RRP12_N"/>
</dbReference>
<dbReference type="Proteomes" id="UP000001307">
    <property type="component" value="Unassembled WGS sequence"/>
</dbReference>
<organism evidence="3">
    <name type="scientific">Oikopleura dioica</name>
    <name type="common">Tunicate</name>
    <dbReference type="NCBI Taxonomy" id="34765"/>
    <lineage>
        <taxon>Eukaryota</taxon>
        <taxon>Metazoa</taxon>
        <taxon>Chordata</taxon>
        <taxon>Tunicata</taxon>
        <taxon>Appendicularia</taxon>
        <taxon>Copelata</taxon>
        <taxon>Oikopleuridae</taxon>
        <taxon>Oikopleura</taxon>
    </lineage>
</organism>
<evidence type="ECO:0000313" key="4">
    <source>
        <dbReference type="EMBL" id="CBY41180.1"/>
    </source>
</evidence>